<dbReference type="EMBL" id="LT629692">
    <property type="protein sequence ID" value="SDG33262.1"/>
    <property type="molecule type" value="Genomic_DNA"/>
</dbReference>
<dbReference type="EMBL" id="LT629692">
    <property type="protein sequence ID" value="SDH64676.1"/>
    <property type="molecule type" value="Genomic_DNA"/>
</dbReference>
<dbReference type="Proteomes" id="UP000199009">
    <property type="component" value="Chromosome I"/>
</dbReference>
<gene>
    <name evidence="1" type="ORF">SAMN04489810_0013</name>
    <name evidence="2" type="ORF">SAMN04489810_3526</name>
</gene>
<dbReference type="AlphaFoldDB" id="A0A1G7TDT9"/>
<protein>
    <submittedName>
        <fullName evidence="1">Uncharacterized protein</fullName>
    </submittedName>
</protein>
<organism evidence="1 3">
    <name type="scientific">Microbacterium pygmaeum</name>
    <dbReference type="NCBI Taxonomy" id="370764"/>
    <lineage>
        <taxon>Bacteria</taxon>
        <taxon>Bacillati</taxon>
        <taxon>Actinomycetota</taxon>
        <taxon>Actinomycetes</taxon>
        <taxon>Micrococcales</taxon>
        <taxon>Microbacteriaceae</taxon>
        <taxon>Microbacterium</taxon>
    </lineage>
</organism>
<evidence type="ECO:0000313" key="1">
    <source>
        <dbReference type="EMBL" id="SDG33262.1"/>
    </source>
</evidence>
<dbReference type="RefSeq" id="WP_091484741.1">
    <property type="nucleotide sequence ID" value="NZ_LT629692.1"/>
</dbReference>
<reference evidence="1 3" key="1">
    <citation type="submission" date="2016-10" db="EMBL/GenBank/DDBJ databases">
        <authorList>
            <person name="de Groot N.N."/>
        </authorList>
    </citation>
    <scope>NUCLEOTIDE SEQUENCE [LARGE SCALE GENOMIC DNA]</scope>
    <source>
        <strain evidence="1 3">DSM 23142</strain>
    </source>
</reference>
<proteinExistence type="predicted"/>
<accession>A0A1G7TDT9</accession>
<name>A0A1G7TDT9_9MICO</name>
<evidence type="ECO:0000313" key="3">
    <source>
        <dbReference type="Proteomes" id="UP000199009"/>
    </source>
</evidence>
<dbReference type="OrthoDB" id="5079717at2"/>
<evidence type="ECO:0000313" key="2">
    <source>
        <dbReference type="EMBL" id="SDH64676.1"/>
    </source>
</evidence>
<sequence>MDEIDRMANQLERAMGDPIADSVQGFVRVVSVSEPKGRFGYLSCELDVMTEADGIPPTLVSTEVVTLRKWWPKVGQRLPARIAKSKPDRIDANWEALSRKTG</sequence>
<keyword evidence="3" id="KW-1185">Reference proteome</keyword>